<evidence type="ECO:0000313" key="1">
    <source>
        <dbReference type="EMBL" id="NEB70297.1"/>
    </source>
</evidence>
<evidence type="ECO:0000313" key="2">
    <source>
        <dbReference type="Proteomes" id="UP000471648"/>
    </source>
</evidence>
<dbReference type="Proteomes" id="UP000471648">
    <property type="component" value="Unassembled WGS sequence"/>
</dbReference>
<name>A0A6N9VCU0_STRMI</name>
<dbReference type="EMBL" id="JAAGME010001046">
    <property type="protein sequence ID" value="NEB70297.1"/>
    <property type="molecule type" value="Genomic_DNA"/>
</dbReference>
<reference evidence="1 2" key="1">
    <citation type="submission" date="2020-01" db="EMBL/GenBank/DDBJ databases">
        <title>Insect and environment-associated Actinomycetes.</title>
        <authorList>
            <person name="Currrie C."/>
            <person name="Chevrette M."/>
            <person name="Carlson C."/>
            <person name="Stubbendieck R."/>
            <person name="Wendt-Pienkowski E."/>
        </authorList>
    </citation>
    <scope>NUCLEOTIDE SEQUENCE [LARGE SCALE GENOMIC DNA]</scope>
    <source>
        <strain evidence="1 2">SID14438</strain>
    </source>
</reference>
<dbReference type="AlphaFoldDB" id="A0A6N9VCU0"/>
<dbReference type="RefSeq" id="WP_164358185.1">
    <property type="nucleotide sequence ID" value="NZ_JAAGME010001046.1"/>
</dbReference>
<sequence>MSAVDLPMPLVVTRHQCPHCRRYTRASLTRVQQHMAACWKNPAARGCKTCRHFEPATSEGPYPEHPGWPEECSAGEGIELEQPIVHCQFWEPDAYYRATT</sequence>
<gene>
    <name evidence="1" type="ORF">G3I39_25050</name>
</gene>
<comment type="caution">
    <text evidence="1">The sequence shown here is derived from an EMBL/GenBank/DDBJ whole genome shotgun (WGS) entry which is preliminary data.</text>
</comment>
<organism evidence="1 2">
    <name type="scientific">Streptomyces microflavus</name>
    <name type="common">Streptomyces lipmanii</name>
    <dbReference type="NCBI Taxonomy" id="1919"/>
    <lineage>
        <taxon>Bacteria</taxon>
        <taxon>Bacillati</taxon>
        <taxon>Actinomycetota</taxon>
        <taxon>Actinomycetes</taxon>
        <taxon>Kitasatosporales</taxon>
        <taxon>Streptomycetaceae</taxon>
        <taxon>Streptomyces</taxon>
    </lineage>
</organism>
<accession>A0A6N9VCU0</accession>
<proteinExistence type="predicted"/>
<protein>
    <submittedName>
        <fullName evidence="1">Uncharacterized protein</fullName>
    </submittedName>
</protein>